<evidence type="ECO:0000256" key="4">
    <source>
        <dbReference type="ARBA" id="ARBA00022741"/>
    </source>
</evidence>
<keyword evidence="5 10" id="KW-0418">Kinase</keyword>
<keyword evidence="4 7" id="KW-0547">Nucleotide-binding</keyword>
<dbReference type="Proteomes" id="UP001377567">
    <property type="component" value="Unassembled WGS sequence"/>
</dbReference>
<keyword evidence="2 10" id="KW-0723">Serine/threonine-protein kinase</keyword>
<feature type="region of interest" description="Disordered" evidence="8">
    <location>
        <begin position="1"/>
        <end position="68"/>
    </location>
</feature>
<keyword evidence="6 7" id="KW-0067">ATP-binding</keyword>
<dbReference type="GO" id="GO:0005524">
    <property type="term" value="F:ATP binding"/>
    <property type="evidence" value="ECO:0007669"/>
    <property type="project" value="UniProtKB-UniRule"/>
</dbReference>
<feature type="compositionally biased region" description="Polar residues" evidence="8">
    <location>
        <begin position="51"/>
        <end position="60"/>
    </location>
</feature>
<evidence type="ECO:0000256" key="8">
    <source>
        <dbReference type="SAM" id="MobiDB-lite"/>
    </source>
</evidence>
<reference evidence="10 11" key="1">
    <citation type="journal article" date="2023" name="Elife">
        <title>Identification of key yeast species and microbe-microbe interactions impacting larval growth of Drosophila in the wild.</title>
        <authorList>
            <person name="Mure A."/>
            <person name="Sugiura Y."/>
            <person name="Maeda R."/>
            <person name="Honda K."/>
            <person name="Sakurai N."/>
            <person name="Takahashi Y."/>
            <person name="Watada M."/>
            <person name="Katoh T."/>
            <person name="Gotoh A."/>
            <person name="Gotoh Y."/>
            <person name="Taniguchi I."/>
            <person name="Nakamura K."/>
            <person name="Hayashi T."/>
            <person name="Katayama T."/>
            <person name="Uemura T."/>
            <person name="Hattori Y."/>
        </authorList>
    </citation>
    <scope>NUCLEOTIDE SEQUENCE [LARGE SCALE GENOMIC DNA]</scope>
    <source>
        <strain evidence="10 11">KH-74</strain>
    </source>
</reference>
<keyword evidence="11" id="KW-1185">Reference proteome</keyword>
<dbReference type="GO" id="GO:0005737">
    <property type="term" value="C:cytoplasm"/>
    <property type="evidence" value="ECO:0007669"/>
    <property type="project" value="TreeGrafter"/>
</dbReference>
<dbReference type="InterPro" id="IPR000719">
    <property type="entry name" value="Prot_kinase_dom"/>
</dbReference>
<accession>A0AAV5RQ17</accession>
<organism evidence="10 11">
    <name type="scientific">Maudiozyma humilis</name>
    <name type="common">Sour dough yeast</name>
    <name type="synonym">Kazachstania humilis</name>
    <dbReference type="NCBI Taxonomy" id="51915"/>
    <lineage>
        <taxon>Eukaryota</taxon>
        <taxon>Fungi</taxon>
        <taxon>Dikarya</taxon>
        <taxon>Ascomycota</taxon>
        <taxon>Saccharomycotina</taxon>
        <taxon>Saccharomycetes</taxon>
        <taxon>Saccharomycetales</taxon>
        <taxon>Saccharomycetaceae</taxon>
        <taxon>Maudiozyma</taxon>
    </lineage>
</organism>
<feature type="compositionally biased region" description="Basic and acidic residues" evidence="8">
    <location>
        <begin position="1"/>
        <end position="16"/>
    </location>
</feature>
<feature type="binding site" evidence="7">
    <location>
        <position position="267"/>
    </location>
    <ligand>
        <name>ATP</name>
        <dbReference type="ChEBI" id="CHEBI:30616"/>
    </ligand>
</feature>
<keyword evidence="3" id="KW-0808">Transferase</keyword>
<dbReference type="AlphaFoldDB" id="A0AAV5RQ17"/>
<evidence type="ECO:0000256" key="3">
    <source>
        <dbReference type="ARBA" id="ARBA00022679"/>
    </source>
</evidence>
<comment type="similarity">
    <text evidence="1">Belongs to the protein kinase superfamily. CAMK Ser/Thr protein kinase family. NIM1 subfamily.</text>
</comment>
<name>A0AAV5RQ17_MAUHU</name>
<protein>
    <submittedName>
        <fullName evidence="10">Serine/threonine protein kinase</fullName>
    </submittedName>
</protein>
<dbReference type="SUPFAM" id="SSF56112">
    <property type="entry name" value="Protein kinase-like (PK-like)"/>
    <property type="match status" value="1"/>
</dbReference>
<dbReference type="GO" id="GO:0004674">
    <property type="term" value="F:protein serine/threonine kinase activity"/>
    <property type="evidence" value="ECO:0007669"/>
    <property type="project" value="UniProtKB-KW"/>
</dbReference>
<dbReference type="PROSITE" id="PS00108">
    <property type="entry name" value="PROTEIN_KINASE_ST"/>
    <property type="match status" value="1"/>
</dbReference>
<dbReference type="Gene3D" id="1.10.510.10">
    <property type="entry name" value="Transferase(Phosphotransferase) domain 1"/>
    <property type="match status" value="1"/>
</dbReference>
<evidence type="ECO:0000256" key="1">
    <source>
        <dbReference type="ARBA" id="ARBA00010791"/>
    </source>
</evidence>
<sequence length="551" mass="62548">MGLESSEKEKQTDPKTPKLNQQEFGLPPNIFQTSNAPVIPPGNTPSFKPPSDSQIGSASPTGDIRNPQVRTPLAVSIPTFEGINSLPTPMAYTPLSPNMLASMSPTIQMQQQPFQQLNIRKRRNNNLNTALNGTPGIDNLRLQHHDIRNSKELERLRNTGASNRVVSELIPPPAVSAQRVVSLPTVNEEDVVASKKEEMEEKASELRDIEEFTSEDDILTGYLIGDNTTTHQWRKVKHLGSGNFSNVTLYQTIDEFDKYYHEVAVKKIKYPDDLMDAAEDTLSRLESSLTRELNVLKILNHPSIVKLYGINNPIFIENTRPLTTLLQQGKGHIPPCEMIMSYCNGGDFLAELAKCQGGLAPWIIQRLFAELVVAVKYLHDNSVIHRDLKLENILLRYTLEEISLMMDSPQLYKQNMIELADFGLCKTIKPGEMCTARCGSEDYVSPEILMGVPYDGHLTDTWALGVVLYSLLEDRLPFDPPRNATQRQKSRPVAHRIARFEWRWFKTLQEPYLDGPKDIVKNTLTRKNMRWNIDQIYNTPYIQEMVTKFEF</sequence>
<evidence type="ECO:0000259" key="9">
    <source>
        <dbReference type="PROSITE" id="PS50011"/>
    </source>
</evidence>
<evidence type="ECO:0000256" key="7">
    <source>
        <dbReference type="PROSITE-ProRule" id="PRU10141"/>
    </source>
</evidence>
<evidence type="ECO:0000313" key="11">
    <source>
        <dbReference type="Proteomes" id="UP001377567"/>
    </source>
</evidence>
<evidence type="ECO:0000256" key="6">
    <source>
        <dbReference type="ARBA" id="ARBA00022840"/>
    </source>
</evidence>
<dbReference type="PROSITE" id="PS00107">
    <property type="entry name" value="PROTEIN_KINASE_ATP"/>
    <property type="match status" value="1"/>
</dbReference>
<dbReference type="EMBL" id="BTGD01000001">
    <property type="protein sequence ID" value="GMM53626.1"/>
    <property type="molecule type" value="Genomic_DNA"/>
</dbReference>
<evidence type="ECO:0000256" key="5">
    <source>
        <dbReference type="ARBA" id="ARBA00022777"/>
    </source>
</evidence>
<proteinExistence type="inferred from homology"/>
<evidence type="ECO:0000313" key="10">
    <source>
        <dbReference type="EMBL" id="GMM53626.1"/>
    </source>
</evidence>
<evidence type="ECO:0000256" key="2">
    <source>
        <dbReference type="ARBA" id="ARBA00022527"/>
    </source>
</evidence>
<dbReference type="InterPro" id="IPR017441">
    <property type="entry name" value="Protein_kinase_ATP_BS"/>
</dbReference>
<dbReference type="SMART" id="SM00220">
    <property type="entry name" value="S_TKc"/>
    <property type="match status" value="1"/>
</dbReference>
<dbReference type="GO" id="GO:0035556">
    <property type="term" value="P:intracellular signal transduction"/>
    <property type="evidence" value="ECO:0007669"/>
    <property type="project" value="TreeGrafter"/>
</dbReference>
<dbReference type="PANTHER" id="PTHR24346:SF82">
    <property type="entry name" value="KP78A-RELATED"/>
    <property type="match status" value="1"/>
</dbReference>
<comment type="caution">
    <text evidence="10">The sequence shown here is derived from an EMBL/GenBank/DDBJ whole genome shotgun (WGS) entry which is preliminary data.</text>
</comment>
<gene>
    <name evidence="10" type="ORF">DAKH74_002420</name>
</gene>
<dbReference type="InterPro" id="IPR011009">
    <property type="entry name" value="Kinase-like_dom_sf"/>
</dbReference>
<dbReference type="PROSITE" id="PS50011">
    <property type="entry name" value="PROTEIN_KINASE_DOM"/>
    <property type="match status" value="1"/>
</dbReference>
<feature type="domain" description="Protein kinase" evidence="9">
    <location>
        <begin position="233"/>
        <end position="542"/>
    </location>
</feature>
<dbReference type="PANTHER" id="PTHR24346">
    <property type="entry name" value="MAP/MICROTUBULE AFFINITY-REGULATING KINASE"/>
    <property type="match status" value="1"/>
</dbReference>
<dbReference type="Pfam" id="PF00069">
    <property type="entry name" value="Pkinase"/>
    <property type="match status" value="1"/>
</dbReference>
<dbReference type="InterPro" id="IPR008271">
    <property type="entry name" value="Ser/Thr_kinase_AS"/>
</dbReference>